<evidence type="ECO:0000259" key="3">
    <source>
        <dbReference type="Pfam" id="PF13699"/>
    </source>
</evidence>
<reference evidence="4 5" key="1">
    <citation type="submission" date="2019-07" db="EMBL/GenBank/DDBJ databases">
        <title>Whole genome shotgun sequence of Cellulomonas persica NBRC 101101.</title>
        <authorList>
            <person name="Hosoyama A."/>
            <person name="Uohara A."/>
            <person name="Ohji S."/>
            <person name="Ichikawa N."/>
        </authorList>
    </citation>
    <scope>NUCLEOTIDE SEQUENCE [LARGE SCALE GENOMIC DNA]</scope>
    <source>
        <strain evidence="4 5">NBRC 101101</strain>
    </source>
</reference>
<evidence type="ECO:0000313" key="5">
    <source>
        <dbReference type="Proteomes" id="UP000321386"/>
    </source>
</evidence>
<feature type="compositionally biased region" description="Polar residues" evidence="2">
    <location>
        <begin position="125"/>
        <end position="138"/>
    </location>
</feature>
<evidence type="ECO:0000256" key="1">
    <source>
        <dbReference type="SAM" id="Coils"/>
    </source>
</evidence>
<accession>A0A510UUK8</accession>
<dbReference type="Pfam" id="PF13699">
    <property type="entry name" value="eCIS_core"/>
    <property type="match status" value="1"/>
</dbReference>
<keyword evidence="5" id="KW-1185">Reference proteome</keyword>
<dbReference type="Proteomes" id="UP000321386">
    <property type="component" value="Unassembled WGS sequence"/>
</dbReference>
<proteinExistence type="predicted"/>
<dbReference type="EMBL" id="BJUA01000002">
    <property type="protein sequence ID" value="GEK16870.1"/>
    <property type="molecule type" value="Genomic_DNA"/>
</dbReference>
<evidence type="ECO:0000256" key="2">
    <source>
        <dbReference type="SAM" id="MobiDB-lite"/>
    </source>
</evidence>
<feature type="region of interest" description="Disordered" evidence="2">
    <location>
        <begin position="304"/>
        <end position="324"/>
    </location>
</feature>
<protein>
    <recommendedName>
        <fullName evidence="3">eCIS core domain-containing protein</fullName>
    </recommendedName>
</protein>
<dbReference type="AlphaFoldDB" id="A0A510UUK8"/>
<organism evidence="4 5">
    <name type="scientific">Cellulomonas persica</name>
    <dbReference type="NCBI Taxonomy" id="76861"/>
    <lineage>
        <taxon>Bacteria</taxon>
        <taxon>Bacillati</taxon>
        <taxon>Actinomycetota</taxon>
        <taxon>Actinomycetes</taxon>
        <taxon>Micrococcales</taxon>
        <taxon>Cellulomonadaceae</taxon>
        <taxon>Cellulomonas</taxon>
    </lineage>
</organism>
<dbReference type="RefSeq" id="WP_222592860.1">
    <property type="nucleotide sequence ID" value="NZ_BJUA01000002.1"/>
</dbReference>
<comment type="caution">
    <text evidence="4">The sequence shown here is derived from an EMBL/GenBank/DDBJ whole genome shotgun (WGS) entry which is preliminary data.</text>
</comment>
<name>A0A510UUK8_9CELL</name>
<feature type="compositionally biased region" description="Basic and acidic residues" evidence="2">
    <location>
        <begin position="315"/>
        <end position="324"/>
    </location>
</feature>
<sequence length="657" mass="71173">MAPSNAAPLDGLAFDVRRAVEPAPSDPLGGTPLPAETLAALVRRRGAGRPLPDALAVPLGEAMGADFGGVRVHADGEADRISRSVQASAFTHGQDIYFTQGAYAPDSTGGRQLLAHELAHVVQNQTARHGSSSSQTTIGHAADPAESAADGVAASALSLLQRRHEPTATPTELSTPGARPALSRLRRHHAAGVIRRREINPYSTGQSHDGWTLTGHHIIGHAKLVEAARTLSADQRNDIYIRSIPQVLTQKMLELLKVTLPDYSPDALAAVRARLADPADTGEIGGQRIQDVRESFYEWQQGNQYAGPNTSIRTEPVDDKADMDRDGRYFAPRYEELEAEGDGLYGDLKKHRAAKTDEARAAIALEIHARLQRILAITANQANAAFSPTDWTEITSLDEVERLASNPDLGRKHLRGYAYFVLPLASIGQAPYEDLLPRSGGEYTYGGKKVPGSIQGTKLFVKIVDAEKHTAPPTEAEKTLREVLTDLQLAVTDGDDTVDVTVPAGSRAGEPQPTVFRIKGYNALPITYTRRSGDVFTVPKSQLAEKIKVKGSAGKSLYSYFQEKKTPTSTYLPKGLYDAVTVGIPALETLVKEENQKVLVSQQRLAELDSVKEKTQKQEEEVKEYTAALALAQQSASKYQAELTDLRTKVTPRSALK</sequence>
<feature type="coiled-coil region" evidence="1">
    <location>
        <begin position="608"/>
        <end position="649"/>
    </location>
</feature>
<evidence type="ECO:0000313" key="4">
    <source>
        <dbReference type="EMBL" id="GEK16870.1"/>
    </source>
</evidence>
<feature type="region of interest" description="Disordered" evidence="2">
    <location>
        <begin position="125"/>
        <end position="147"/>
    </location>
</feature>
<keyword evidence="1" id="KW-0175">Coiled coil</keyword>
<feature type="domain" description="eCIS core" evidence="3">
    <location>
        <begin position="50"/>
        <end position="127"/>
    </location>
</feature>
<dbReference type="InterPro" id="IPR025295">
    <property type="entry name" value="eCIS_core_dom"/>
</dbReference>
<feature type="compositionally biased region" description="Polar residues" evidence="2">
    <location>
        <begin position="304"/>
        <end position="313"/>
    </location>
</feature>
<gene>
    <name evidence="4" type="ORF">CPE01_06030</name>
</gene>